<accession>A0ABY5PNT3</accession>
<dbReference type="SMART" id="SM00535">
    <property type="entry name" value="RIBOc"/>
    <property type="match status" value="1"/>
</dbReference>
<name>A0ABY5PNT3_9ACTN</name>
<dbReference type="InterPro" id="IPR000999">
    <property type="entry name" value="RNase_III_dom"/>
</dbReference>
<evidence type="ECO:0000256" key="1">
    <source>
        <dbReference type="ARBA" id="ARBA00010183"/>
    </source>
</evidence>
<dbReference type="Pfam" id="PF00035">
    <property type="entry name" value="dsrm"/>
    <property type="match status" value="1"/>
</dbReference>
<dbReference type="InterPro" id="IPR014720">
    <property type="entry name" value="dsRBD_dom"/>
</dbReference>
<evidence type="ECO:0000313" key="9">
    <source>
        <dbReference type="EMBL" id="UUY06313.1"/>
    </source>
</evidence>
<evidence type="ECO:0000259" key="7">
    <source>
        <dbReference type="PROSITE" id="PS50137"/>
    </source>
</evidence>
<dbReference type="CDD" id="cd00593">
    <property type="entry name" value="RIBOc"/>
    <property type="match status" value="1"/>
</dbReference>
<feature type="domain" description="RNase III" evidence="8">
    <location>
        <begin position="1"/>
        <end position="114"/>
    </location>
</feature>
<dbReference type="Gene3D" id="3.30.160.20">
    <property type="match status" value="1"/>
</dbReference>
<dbReference type="Proteomes" id="UP001058860">
    <property type="component" value="Chromosome"/>
</dbReference>
<dbReference type="SUPFAM" id="SSF54768">
    <property type="entry name" value="dsRNA-binding domain-like"/>
    <property type="match status" value="1"/>
</dbReference>
<dbReference type="InterPro" id="IPR036389">
    <property type="entry name" value="RNase_III_sf"/>
</dbReference>
<dbReference type="SUPFAM" id="SSF69065">
    <property type="entry name" value="RNase III domain-like"/>
    <property type="match status" value="1"/>
</dbReference>
<evidence type="ECO:0000256" key="4">
    <source>
        <dbReference type="ARBA" id="ARBA00022801"/>
    </source>
</evidence>
<keyword evidence="2" id="KW-0540">Nuclease</keyword>
<dbReference type="Gene3D" id="1.10.1520.10">
    <property type="entry name" value="Ribonuclease III domain"/>
    <property type="match status" value="1"/>
</dbReference>
<dbReference type="Pfam" id="PF14622">
    <property type="entry name" value="Ribonucleas_3_3"/>
    <property type="match status" value="1"/>
</dbReference>
<keyword evidence="3" id="KW-0255">Endonuclease</keyword>
<evidence type="ECO:0000259" key="8">
    <source>
        <dbReference type="PROSITE" id="PS50142"/>
    </source>
</evidence>
<dbReference type="PROSITE" id="PS50142">
    <property type="entry name" value="RNASE_3_2"/>
    <property type="match status" value="1"/>
</dbReference>
<keyword evidence="4" id="KW-0378">Hydrolase</keyword>
<evidence type="ECO:0000256" key="6">
    <source>
        <dbReference type="PROSITE-ProRule" id="PRU00266"/>
    </source>
</evidence>
<organism evidence="9 10">
    <name type="scientific">Svornostia abyssi</name>
    <dbReference type="NCBI Taxonomy" id="2898438"/>
    <lineage>
        <taxon>Bacteria</taxon>
        <taxon>Bacillati</taxon>
        <taxon>Actinomycetota</taxon>
        <taxon>Thermoleophilia</taxon>
        <taxon>Solirubrobacterales</taxon>
        <taxon>Baekduiaceae</taxon>
        <taxon>Svornostia</taxon>
    </lineage>
</organism>
<evidence type="ECO:0000313" key="10">
    <source>
        <dbReference type="Proteomes" id="UP001058860"/>
    </source>
</evidence>
<reference evidence="10" key="1">
    <citation type="submission" date="2021-11" db="EMBL/GenBank/DDBJ databases">
        <title>Cultivation dependent microbiological survey of springs from the worlds oldest radium mine currently devoted to the extraction of radon-saturated water.</title>
        <authorList>
            <person name="Kapinusova G."/>
            <person name="Smrhova T."/>
            <person name="Strejcek M."/>
            <person name="Suman J."/>
            <person name="Jani K."/>
            <person name="Pajer P."/>
            <person name="Uhlik O."/>
        </authorList>
    </citation>
    <scope>NUCLEOTIDE SEQUENCE [LARGE SCALE GENOMIC DNA]</scope>
    <source>
        <strain evidence="10">J379</strain>
    </source>
</reference>
<gene>
    <name evidence="9" type="ORF">LRS13_15550</name>
</gene>
<proteinExistence type="inferred from homology"/>
<evidence type="ECO:0000256" key="2">
    <source>
        <dbReference type="ARBA" id="ARBA00022722"/>
    </source>
</evidence>
<feature type="domain" description="DRBM" evidence="7">
    <location>
        <begin position="139"/>
        <end position="207"/>
    </location>
</feature>
<keyword evidence="5 6" id="KW-0694">RNA-binding</keyword>
<evidence type="ECO:0000256" key="5">
    <source>
        <dbReference type="ARBA" id="ARBA00022884"/>
    </source>
</evidence>
<dbReference type="PROSITE" id="PS50137">
    <property type="entry name" value="DS_RBD"/>
    <property type="match status" value="1"/>
</dbReference>
<dbReference type="PANTHER" id="PTHR11207:SF0">
    <property type="entry name" value="RIBONUCLEASE 3"/>
    <property type="match status" value="1"/>
</dbReference>
<dbReference type="CDD" id="cd10845">
    <property type="entry name" value="DSRM_RNAse_III_family"/>
    <property type="match status" value="1"/>
</dbReference>
<dbReference type="SMART" id="SM00358">
    <property type="entry name" value="DSRM"/>
    <property type="match status" value="1"/>
</dbReference>
<dbReference type="PANTHER" id="PTHR11207">
    <property type="entry name" value="RIBONUCLEASE III"/>
    <property type="match status" value="1"/>
</dbReference>
<dbReference type="RefSeq" id="WP_353866787.1">
    <property type="nucleotide sequence ID" value="NZ_CP088295.1"/>
</dbReference>
<dbReference type="EMBL" id="CP088295">
    <property type="protein sequence ID" value="UUY06313.1"/>
    <property type="molecule type" value="Genomic_DNA"/>
</dbReference>
<evidence type="ECO:0000256" key="3">
    <source>
        <dbReference type="ARBA" id="ARBA00022759"/>
    </source>
</evidence>
<keyword evidence="10" id="KW-1185">Reference proteome</keyword>
<protein>
    <submittedName>
        <fullName evidence="9">DsRNA-binding protein</fullName>
    </submittedName>
</protein>
<comment type="similarity">
    <text evidence="1">Belongs to the ribonuclease III family.</text>
</comment>
<sequence>MHRQVFTHESWAERRSDSYTRLAFLGDSVLGLAVTSHLYPRLEAERFGAGRLTKIRAQSVSGPACRGVAERLGVPAQLRAAAPEGDAQAQLVETERVLASVTEAIIGACYLHAGYEVTADAVVEAFQPEIAEALEHPVDFKSALQERLARRGEVVEYGVVNELGPPHERIFEVVATVDGAPVGRGEGRSKKAAEQEAARVALDALHPVEDPEGAPS</sequence>